<keyword evidence="1" id="KW-0812">Transmembrane</keyword>
<dbReference type="OrthoDB" id="2939536at2"/>
<dbReference type="Proteomes" id="UP000214618">
    <property type="component" value="Chromosome"/>
</dbReference>
<organism evidence="2 3">
    <name type="scientific">Peribacillus simplex NBRC 15720 = DSM 1321</name>
    <dbReference type="NCBI Taxonomy" id="1349754"/>
    <lineage>
        <taxon>Bacteria</taxon>
        <taxon>Bacillati</taxon>
        <taxon>Bacillota</taxon>
        <taxon>Bacilli</taxon>
        <taxon>Bacillales</taxon>
        <taxon>Bacillaceae</taxon>
        <taxon>Peribacillus</taxon>
    </lineage>
</organism>
<keyword evidence="1" id="KW-1133">Transmembrane helix</keyword>
<name>A0A223EJM0_9BACI</name>
<dbReference type="AlphaFoldDB" id="A0A223EJM0"/>
<protein>
    <submittedName>
        <fullName evidence="2">Uncharacterized protein</fullName>
    </submittedName>
</protein>
<evidence type="ECO:0000313" key="2">
    <source>
        <dbReference type="EMBL" id="ASS95434.1"/>
    </source>
</evidence>
<sequence>MTISVILVVAISLVALVGTLSLAGKSDSDYSAATRGNLLNLSYIYIGLALMLTVGIIYFVIKLA</sequence>
<accession>A0A223EJM0</accession>
<feature type="transmembrane region" description="Helical" evidence="1">
    <location>
        <begin position="42"/>
        <end position="61"/>
    </location>
</feature>
<evidence type="ECO:0000313" key="3">
    <source>
        <dbReference type="Proteomes" id="UP000214618"/>
    </source>
</evidence>
<evidence type="ECO:0000256" key="1">
    <source>
        <dbReference type="SAM" id="Phobius"/>
    </source>
</evidence>
<keyword evidence="1" id="KW-0472">Membrane</keyword>
<dbReference type="EMBL" id="CP017704">
    <property type="protein sequence ID" value="ASS95434.1"/>
    <property type="molecule type" value="Genomic_DNA"/>
</dbReference>
<dbReference type="RefSeq" id="WP_063235115.1">
    <property type="nucleotide sequence ID" value="NZ_BCVO01000020.1"/>
</dbReference>
<reference evidence="2 3" key="1">
    <citation type="submission" date="2016-10" db="EMBL/GenBank/DDBJ databases">
        <title>The whole genome sequencing and assembly of Bacillus simplex DSM 1321 strain.</title>
        <authorList>
            <person name="Park M.-K."/>
            <person name="Lee Y.-J."/>
            <person name="Yi H."/>
            <person name="Bahn Y.-S."/>
            <person name="Kim J.F."/>
            <person name="Lee D.-W."/>
        </authorList>
    </citation>
    <scope>NUCLEOTIDE SEQUENCE [LARGE SCALE GENOMIC DNA]</scope>
    <source>
        <strain evidence="2 3">DSM 1321</strain>
    </source>
</reference>
<proteinExistence type="predicted"/>
<gene>
    <name evidence="2" type="ORF">BS1321_16860</name>
</gene>
<dbReference type="GeneID" id="56474432"/>